<dbReference type="RefSeq" id="WP_052115117.1">
    <property type="nucleotide sequence ID" value="NZ_AVBG01000014.1"/>
</dbReference>
<comment type="caution">
    <text evidence="2">The sequence shown here is derived from an EMBL/GenBank/DDBJ whole genome shotgun (WGS) entry which is preliminary data.</text>
</comment>
<feature type="chain" id="PRO_5039474966" evidence="1">
    <location>
        <begin position="19"/>
        <end position="208"/>
    </location>
</feature>
<accession>A0A0A2UQK0</accession>
<dbReference type="Proteomes" id="UP000030153">
    <property type="component" value="Unassembled WGS sequence"/>
</dbReference>
<name>A0A0A2UQK0_9BACI</name>
<keyword evidence="2" id="KW-0251">Elongation factor</keyword>
<protein>
    <submittedName>
        <fullName evidence="2">Elongation factor GreAB</fullName>
    </submittedName>
</protein>
<organism evidence="2 3">
    <name type="scientific">Pontibacillus chungwhensis BH030062</name>
    <dbReference type="NCBI Taxonomy" id="1385513"/>
    <lineage>
        <taxon>Bacteria</taxon>
        <taxon>Bacillati</taxon>
        <taxon>Bacillota</taxon>
        <taxon>Bacilli</taxon>
        <taxon>Bacillales</taxon>
        <taxon>Bacillaceae</taxon>
        <taxon>Pontibacillus</taxon>
    </lineage>
</organism>
<sequence>MKQLIRLFLFSLIMLSLAGCSFSNSFNGINEDNPTKTKDDNEITEIKIYKGEKLDILVVGDNPNIREKKNISFTNINLENLTKRNLDRYDAVFIMPKYLSETSEKRYNKIYKQSKIPFFFVGSKASTIPFVDNSEVTYETYADRVDESQTYISGLLYKENDKGYFAYKYRYLHNGKNFVKDNVSSIYSNVFRTIESIKDKRGDGSSAS</sequence>
<evidence type="ECO:0000313" key="2">
    <source>
        <dbReference type="EMBL" id="KGP90224.1"/>
    </source>
</evidence>
<evidence type="ECO:0000256" key="1">
    <source>
        <dbReference type="SAM" id="SignalP"/>
    </source>
</evidence>
<reference evidence="2 3" key="1">
    <citation type="submission" date="2013-08" db="EMBL/GenBank/DDBJ databases">
        <title>Genome of Pontibacillus chungwhensis.</title>
        <authorList>
            <person name="Wang Q."/>
            <person name="Wang G."/>
        </authorList>
    </citation>
    <scope>NUCLEOTIDE SEQUENCE [LARGE SCALE GENOMIC DNA]</scope>
    <source>
        <strain evidence="2 3">BH030062</strain>
    </source>
</reference>
<proteinExistence type="predicted"/>
<gene>
    <name evidence="2" type="ORF">N780_05780</name>
</gene>
<feature type="signal peptide" evidence="1">
    <location>
        <begin position="1"/>
        <end position="18"/>
    </location>
</feature>
<keyword evidence="3" id="KW-1185">Reference proteome</keyword>
<keyword evidence="1" id="KW-0732">Signal</keyword>
<dbReference type="EMBL" id="AVBG01000014">
    <property type="protein sequence ID" value="KGP90224.1"/>
    <property type="molecule type" value="Genomic_DNA"/>
</dbReference>
<keyword evidence="2" id="KW-0648">Protein biosynthesis</keyword>
<dbReference type="eggNOG" id="ENOG5030CGE">
    <property type="taxonomic scope" value="Bacteria"/>
</dbReference>
<dbReference type="OrthoDB" id="2454533at2"/>
<dbReference type="GO" id="GO:0003746">
    <property type="term" value="F:translation elongation factor activity"/>
    <property type="evidence" value="ECO:0007669"/>
    <property type="project" value="UniProtKB-KW"/>
</dbReference>
<dbReference type="AlphaFoldDB" id="A0A0A2UQK0"/>
<dbReference type="PROSITE" id="PS51257">
    <property type="entry name" value="PROKAR_LIPOPROTEIN"/>
    <property type="match status" value="1"/>
</dbReference>
<evidence type="ECO:0000313" key="3">
    <source>
        <dbReference type="Proteomes" id="UP000030153"/>
    </source>
</evidence>